<name>A0A2B7YRU7_POLH7</name>
<dbReference type="EMBL" id="PDNA01000013">
    <property type="protein sequence ID" value="PGH26744.1"/>
    <property type="molecule type" value="Genomic_DNA"/>
</dbReference>
<proteinExistence type="predicted"/>
<dbReference type="Proteomes" id="UP000224634">
    <property type="component" value="Unassembled WGS sequence"/>
</dbReference>
<dbReference type="STRING" id="1447883.A0A2B7YRU7"/>
<organism evidence="1 2">
    <name type="scientific">Polytolypa hystricis (strain UAMH7299)</name>
    <dbReference type="NCBI Taxonomy" id="1447883"/>
    <lineage>
        <taxon>Eukaryota</taxon>
        <taxon>Fungi</taxon>
        <taxon>Dikarya</taxon>
        <taxon>Ascomycota</taxon>
        <taxon>Pezizomycotina</taxon>
        <taxon>Eurotiomycetes</taxon>
        <taxon>Eurotiomycetidae</taxon>
        <taxon>Onygenales</taxon>
        <taxon>Onygenales incertae sedis</taxon>
        <taxon>Polytolypa</taxon>
    </lineage>
</organism>
<gene>
    <name evidence="1" type="ORF">AJ80_01508</name>
</gene>
<reference evidence="1 2" key="1">
    <citation type="submission" date="2017-10" db="EMBL/GenBank/DDBJ databases">
        <title>Comparative genomics in systemic dimorphic fungi from Ajellomycetaceae.</title>
        <authorList>
            <person name="Munoz J.F."/>
            <person name="Mcewen J.G."/>
            <person name="Clay O.K."/>
            <person name="Cuomo C.A."/>
        </authorList>
    </citation>
    <scope>NUCLEOTIDE SEQUENCE [LARGE SCALE GENOMIC DNA]</scope>
    <source>
        <strain evidence="1 2">UAMH7299</strain>
    </source>
</reference>
<dbReference type="AlphaFoldDB" id="A0A2B7YRU7"/>
<sequence length="239" mass="26742">MRAKVLGVASEICEVTEEFKCWQKEGRKEFVTANQVDKNYKVFCDKVESPGEGAVSWRFAKSYHKGTPDEHEFVFEMGDLGIEFSKAECLESFKRIIHGCDGNDPKNPLNWKLGGTWKRDQYTYTVNVKRTNRPWLLKETYGFCKGENFGVHSGYVIAGAGWTSWGYGQETLLPAAKGCIGSPVTGSTFIYLEELDDDGYGWYAGFSTPVFVNNRCFRNNKVVFGAGGFTDGCEGSGWA</sequence>
<comment type="caution">
    <text evidence="1">The sequence shown here is derived from an EMBL/GenBank/DDBJ whole genome shotgun (WGS) entry which is preliminary data.</text>
</comment>
<dbReference type="OrthoDB" id="1896086at2759"/>
<keyword evidence="2" id="KW-1185">Reference proteome</keyword>
<accession>A0A2B7YRU7</accession>
<protein>
    <submittedName>
        <fullName evidence="1">Uncharacterized protein</fullName>
    </submittedName>
</protein>
<evidence type="ECO:0000313" key="1">
    <source>
        <dbReference type="EMBL" id="PGH26744.1"/>
    </source>
</evidence>
<evidence type="ECO:0000313" key="2">
    <source>
        <dbReference type="Proteomes" id="UP000224634"/>
    </source>
</evidence>
<dbReference type="Pfam" id="PF18647">
    <property type="entry name" value="Fungal_lectin_2"/>
    <property type="match status" value="1"/>
</dbReference>